<dbReference type="EC" id="2.4.1.-" evidence="2"/>
<keyword evidence="2" id="KW-0808">Transferase</keyword>
<sequence>MRISIICPLYNGEKYIENLHKSLKEQEKVDILSIQYVLTETEDNSEELLKKLGCNYKKISRKEFSHSKTREEAAFDAEGDILVFITQDILIKDKLWLYKLTEPIVEGKCEATFSRQICDNETIEKYIREKNYPKESRLVSRESIEELGFLTFFFSDASSAIKKSVFMELNGYDQKRLPTNEDMYIAYKIIQNGYRIRYCAESQVIHSHKFTLKQLYTRYYITGVFLKQNDYLLAYKANRAGMGLLRYVVKRAFQEGNYKVLLNLIPNFAARFLGSYFGKRSVK</sequence>
<evidence type="ECO:0000313" key="2">
    <source>
        <dbReference type="EMBL" id="MDQ0479483.1"/>
    </source>
</evidence>
<dbReference type="PANTHER" id="PTHR43685">
    <property type="entry name" value="GLYCOSYLTRANSFERASE"/>
    <property type="match status" value="1"/>
</dbReference>
<evidence type="ECO:0000313" key="3">
    <source>
        <dbReference type="Proteomes" id="UP001224418"/>
    </source>
</evidence>
<dbReference type="Pfam" id="PF00535">
    <property type="entry name" value="Glycos_transf_2"/>
    <property type="match status" value="1"/>
</dbReference>
<name>A0ABU0JTL7_HATLI</name>
<comment type="caution">
    <text evidence="2">The sequence shown here is derived from an EMBL/GenBank/DDBJ whole genome shotgun (WGS) entry which is preliminary data.</text>
</comment>
<protein>
    <submittedName>
        <fullName evidence="2">Rhamnosyltransferase</fullName>
        <ecNumber evidence="2">2.4.1.-</ecNumber>
    </submittedName>
</protein>
<dbReference type="GO" id="GO:0016757">
    <property type="term" value="F:glycosyltransferase activity"/>
    <property type="evidence" value="ECO:0007669"/>
    <property type="project" value="UniProtKB-KW"/>
</dbReference>
<evidence type="ECO:0000259" key="1">
    <source>
        <dbReference type="Pfam" id="PF00535"/>
    </source>
</evidence>
<dbReference type="InterPro" id="IPR001173">
    <property type="entry name" value="Glyco_trans_2-like"/>
</dbReference>
<dbReference type="InterPro" id="IPR029044">
    <property type="entry name" value="Nucleotide-diphossugar_trans"/>
</dbReference>
<dbReference type="RefSeq" id="WP_307355518.1">
    <property type="nucleotide sequence ID" value="NZ_BAAACJ010000017.1"/>
</dbReference>
<accession>A0ABU0JTL7</accession>
<dbReference type="SUPFAM" id="SSF53448">
    <property type="entry name" value="Nucleotide-diphospho-sugar transferases"/>
    <property type="match status" value="1"/>
</dbReference>
<keyword evidence="3" id="KW-1185">Reference proteome</keyword>
<organism evidence="2 3">
    <name type="scientific">Hathewaya limosa</name>
    <name type="common">Clostridium limosum</name>
    <dbReference type="NCBI Taxonomy" id="1536"/>
    <lineage>
        <taxon>Bacteria</taxon>
        <taxon>Bacillati</taxon>
        <taxon>Bacillota</taxon>
        <taxon>Clostridia</taxon>
        <taxon>Eubacteriales</taxon>
        <taxon>Clostridiaceae</taxon>
        <taxon>Hathewaya</taxon>
    </lineage>
</organism>
<reference evidence="2 3" key="1">
    <citation type="submission" date="2023-07" db="EMBL/GenBank/DDBJ databases">
        <title>Genomic Encyclopedia of Type Strains, Phase IV (KMG-IV): sequencing the most valuable type-strain genomes for metagenomic binning, comparative biology and taxonomic classification.</title>
        <authorList>
            <person name="Goeker M."/>
        </authorList>
    </citation>
    <scope>NUCLEOTIDE SEQUENCE [LARGE SCALE GENOMIC DNA]</scope>
    <source>
        <strain evidence="2 3">DSM 1400</strain>
    </source>
</reference>
<proteinExistence type="predicted"/>
<dbReference type="EMBL" id="JAUSWN010000008">
    <property type="protein sequence ID" value="MDQ0479483.1"/>
    <property type="molecule type" value="Genomic_DNA"/>
</dbReference>
<keyword evidence="2" id="KW-0328">Glycosyltransferase</keyword>
<dbReference type="Proteomes" id="UP001224418">
    <property type="component" value="Unassembled WGS sequence"/>
</dbReference>
<dbReference type="Gene3D" id="3.90.550.10">
    <property type="entry name" value="Spore Coat Polysaccharide Biosynthesis Protein SpsA, Chain A"/>
    <property type="match status" value="1"/>
</dbReference>
<feature type="domain" description="Glycosyltransferase 2-like" evidence="1">
    <location>
        <begin position="4"/>
        <end position="168"/>
    </location>
</feature>
<gene>
    <name evidence="2" type="ORF">QOZ93_001224</name>
</gene>
<dbReference type="InterPro" id="IPR050834">
    <property type="entry name" value="Glycosyltransf_2"/>
</dbReference>
<dbReference type="PANTHER" id="PTHR43685:SF13">
    <property type="entry name" value="O ANTIGEN BIOSYNTHESIS RHAMNOSYLTRANSFERASE RFBN"/>
    <property type="match status" value="1"/>
</dbReference>